<dbReference type="SUPFAM" id="SSF57701">
    <property type="entry name" value="Zn2/Cys6 DNA-binding domain"/>
    <property type="match status" value="1"/>
</dbReference>
<accession>A0A8H7NH47</accession>
<reference evidence="4" key="1">
    <citation type="submission" date="2020-10" db="EMBL/GenBank/DDBJ databases">
        <title>High-Quality Genome Resource of Clonostachys rosea strain S41 by Oxford Nanopore Long-Read Sequencing.</title>
        <authorList>
            <person name="Wang H."/>
        </authorList>
    </citation>
    <scope>NUCLEOTIDE SEQUENCE</scope>
    <source>
        <strain evidence="4">S41</strain>
    </source>
</reference>
<dbReference type="PROSITE" id="PS00463">
    <property type="entry name" value="ZN2_CY6_FUNGAL_1"/>
    <property type="match status" value="1"/>
</dbReference>
<evidence type="ECO:0000313" key="5">
    <source>
        <dbReference type="Proteomes" id="UP000616885"/>
    </source>
</evidence>
<dbReference type="InterPro" id="IPR050797">
    <property type="entry name" value="Carb_Metab_Trans_Reg"/>
</dbReference>
<protein>
    <recommendedName>
        <fullName evidence="3">Zn(2)-C6 fungal-type domain-containing protein</fullName>
    </recommendedName>
</protein>
<feature type="domain" description="Zn(2)-C6 fungal-type" evidence="3">
    <location>
        <begin position="23"/>
        <end position="56"/>
    </location>
</feature>
<proteinExistence type="predicted"/>
<dbReference type="AlphaFoldDB" id="A0A8H7NH47"/>
<organism evidence="4 5">
    <name type="scientific">Bionectria ochroleuca</name>
    <name type="common">Gliocladium roseum</name>
    <dbReference type="NCBI Taxonomy" id="29856"/>
    <lineage>
        <taxon>Eukaryota</taxon>
        <taxon>Fungi</taxon>
        <taxon>Dikarya</taxon>
        <taxon>Ascomycota</taxon>
        <taxon>Pezizomycotina</taxon>
        <taxon>Sordariomycetes</taxon>
        <taxon>Hypocreomycetidae</taxon>
        <taxon>Hypocreales</taxon>
        <taxon>Bionectriaceae</taxon>
        <taxon>Clonostachys</taxon>
    </lineage>
</organism>
<feature type="compositionally biased region" description="Pro residues" evidence="2">
    <location>
        <begin position="85"/>
        <end position="94"/>
    </location>
</feature>
<dbReference type="PROSITE" id="PS50048">
    <property type="entry name" value="ZN2_CY6_FUNGAL_2"/>
    <property type="match status" value="1"/>
</dbReference>
<evidence type="ECO:0000256" key="1">
    <source>
        <dbReference type="ARBA" id="ARBA00023242"/>
    </source>
</evidence>
<gene>
    <name evidence="4" type="ORF">IM811_010986</name>
</gene>
<dbReference type="PANTHER" id="PTHR31668">
    <property type="entry name" value="GLUCOSE TRANSPORT TRANSCRIPTION REGULATOR RGT1-RELATED-RELATED"/>
    <property type="match status" value="1"/>
</dbReference>
<comment type="caution">
    <text evidence="4">The sequence shown here is derived from an EMBL/GenBank/DDBJ whole genome shotgun (WGS) entry which is preliminary data.</text>
</comment>
<feature type="compositionally biased region" description="Polar residues" evidence="2">
    <location>
        <begin position="72"/>
        <end position="83"/>
    </location>
</feature>
<dbReference type="Proteomes" id="UP000616885">
    <property type="component" value="Unassembled WGS sequence"/>
</dbReference>
<dbReference type="InterPro" id="IPR001138">
    <property type="entry name" value="Zn2Cys6_DnaBD"/>
</dbReference>
<dbReference type="GO" id="GO:0008270">
    <property type="term" value="F:zinc ion binding"/>
    <property type="evidence" value="ECO:0007669"/>
    <property type="project" value="InterPro"/>
</dbReference>
<keyword evidence="1" id="KW-0539">Nucleus</keyword>
<dbReference type="Gene3D" id="4.10.240.10">
    <property type="entry name" value="Zn(2)-C6 fungal-type DNA-binding domain"/>
    <property type="match status" value="1"/>
</dbReference>
<name>A0A8H7NH47_BIOOC</name>
<feature type="compositionally biased region" description="Polar residues" evidence="2">
    <location>
        <begin position="111"/>
        <end position="124"/>
    </location>
</feature>
<evidence type="ECO:0000313" key="4">
    <source>
        <dbReference type="EMBL" id="KAF9755545.1"/>
    </source>
</evidence>
<dbReference type="EMBL" id="JADCTT010000003">
    <property type="protein sequence ID" value="KAF9755545.1"/>
    <property type="molecule type" value="Genomic_DNA"/>
</dbReference>
<evidence type="ECO:0000256" key="2">
    <source>
        <dbReference type="SAM" id="MobiDB-lite"/>
    </source>
</evidence>
<feature type="region of interest" description="Disordered" evidence="2">
    <location>
        <begin position="72"/>
        <end position="131"/>
    </location>
</feature>
<feature type="region of interest" description="Disordered" evidence="2">
    <location>
        <begin position="1"/>
        <end position="23"/>
    </location>
</feature>
<dbReference type="CDD" id="cd00067">
    <property type="entry name" value="GAL4"/>
    <property type="match status" value="1"/>
</dbReference>
<dbReference type="GO" id="GO:0000981">
    <property type="term" value="F:DNA-binding transcription factor activity, RNA polymerase II-specific"/>
    <property type="evidence" value="ECO:0007669"/>
    <property type="project" value="InterPro"/>
</dbReference>
<dbReference type="InterPro" id="IPR036864">
    <property type="entry name" value="Zn2-C6_fun-type_DNA-bd_sf"/>
</dbReference>
<evidence type="ECO:0000259" key="3">
    <source>
        <dbReference type="PROSITE" id="PS50048"/>
    </source>
</evidence>
<sequence>MEVTTPLQYEERSRKRQKRAGRPCDACRRRKTRCISGADDDQCCLHCQLKQTSCTFRLNPPRRQAMTQGTVIGSSVPPSTDTAPVQPPGVPNGPSPTTTIPALSRGHYGNDPQSDVSLGQNTLGHASPADTSLGLAPSRFAELYGLGSDMEPILMKYRPYDSSTHEFCLETHAIRRVLDKDDGQEYPLTFHVAADEKALEADADLSQVTAIENCVTPMDQPFWTCFGDTCSRAIPSYQRMSSCKYTSVLSSVSQPRF</sequence>